<gene>
    <name evidence="3" type="ORF">M6B38_371840</name>
</gene>
<keyword evidence="4" id="KW-1185">Reference proteome</keyword>
<accession>A0AAX6GDL5</accession>
<evidence type="ECO:0000313" key="3">
    <source>
        <dbReference type="EMBL" id="KAJ6826467.1"/>
    </source>
</evidence>
<name>A0AAX6GDL5_IRIPA</name>
<dbReference type="EMBL" id="JANAVB010020998">
    <property type="protein sequence ID" value="KAJ6826467.1"/>
    <property type="molecule type" value="Genomic_DNA"/>
</dbReference>
<proteinExistence type="predicted"/>
<evidence type="ECO:0000256" key="1">
    <source>
        <dbReference type="SAM" id="MobiDB-lite"/>
    </source>
</evidence>
<feature type="compositionally biased region" description="Polar residues" evidence="1">
    <location>
        <begin position="153"/>
        <end position="167"/>
    </location>
</feature>
<feature type="compositionally biased region" description="Polar residues" evidence="1">
    <location>
        <begin position="932"/>
        <end position="941"/>
    </location>
</feature>
<feature type="region of interest" description="Disordered" evidence="1">
    <location>
        <begin position="625"/>
        <end position="655"/>
    </location>
</feature>
<dbReference type="InterPro" id="IPR012921">
    <property type="entry name" value="SPOC_C"/>
</dbReference>
<dbReference type="PANTHER" id="PTHR11477:SF37">
    <property type="entry name" value="SPEN PARALOGUE AND ORTHOLOGUE SPOC C-TERMINAL DOMAIN-CONTAINING PROTEIN"/>
    <property type="match status" value="1"/>
</dbReference>
<feature type="region of interest" description="Disordered" evidence="1">
    <location>
        <begin position="1021"/>
        <end position="1112"/>
    </location>
</feature>
<sequence>MWDKEERNRTRWGQNMNFDYVGPEVPFVQNMRPPPTKGPDTQFFPEASRKRKTMDTEVGGYAYDGLSSSFGNVRPNIGHHLSEEYTLQHNEGLPQAVVSQMNTPNMYVKHNSEYAKSTSSESHRGNSQFYAADNPLLRFEAKEEYINQSPFGSLQPFYQSEPSQPNKTPVRDMPRTHDTRHLVYDPASQSEPGRIVSSFGHSDGPKEVSVASVRSNISTNLGHECNSQSCNPCLCPWMLSKTLTFTDSSQPRMLGAQFHYGGTAIQNFSRSGLVEVRGNVRDTWSSECGSTLIGASTSTQTSVICEKKETCDFSRYHNTTIRSGDFIKNDILSANLLDVKDIRQSGSTISQLPEASITSLENRMVNNRTHACKDSERKILKNGDASITETKHDPFVEGTSLERDNNLASKPAEPSDGLHLNLEEQRGSVVGKGSPIIVDKLWDGTLQLNTSTTVSAVAFFKSGEKAQDINWSEQVEVKGKVRLQAFEKFIQELPRSRSRTLMVISLCWKAGSSEAGLTGIKQVAKGYKDGEKVGFAQICQGFDLYICPRSDAIITILAKYGFFKGMTAVVEDPDSLIGCIVWRRGNTSSNPVSKVQDRKKVLSQDLPLNSPEPSVVEMNSPIMTVQESESKQERPPNSVISEKTRSIPLESAGPKTTESMIIKSNNGSSDGLPEVAVSVPYHSPLVQVQLSSGQKSDSILYSEIPITQAAESNQADAETKQKVIPGQPQMLIGVQQPTHTHFSIGLHSLNSYYSGPASEQREQLSLTPKSDSSFIQKPIRSDLKAEVTQHILPGPPPLSPDLLLKIIQSKKNAGMVPTGVSEVHRSIVGIGEPRNPVLGFETKQISSYLVDDDGDLPEFDFNAACGVLKAPASKLSCSTHETHFHVDSVKNQPPVDKVKHEGQPVTHPIAKPMEVMHKQQDSCFTGKPWTPYQGTTNTQPTRDGELNSDYKPPQVQTLSQQFNGKADKDSKMGQTLSRKCRWGDDDDDMPEWCPPDMEHLDKQRANIIATMPLPVLRPASENAAKPPMVPAPPEAFYGPSPQSQGAHGHHPRLLGPSPRFADPSSPLNPRPSIGFSQPGPRPPPLPHPSRPVRPLPASFSTRSFDGNQQWRH</sequence>
<feature type="compositionally biased region" description="Pro residues" evidence="1">
    <location>
        <begin position="1079"/>
        <end position="1094"/>
    </location>
</feature>
<feature type="domain" description="Spen paralogue and orthologue SPOC C-terminal" evidence="2">
    <location>
        <begin position="440"/>
        <end position="583"/>
    </location>
</feature>
<feature type="region of interest" description="Disordered" evidence="1">
    <location>
        <begin position="153"/>
        <end position="174"/>
    </location>
</feature>
<organism evidence="3 4">
    <name type="scientific">Iris pallida</name>
    <name type="common">Sweet iris</name>
    <dbReference type="NCBI Taxonomy" id="29817"/>
    <lineage>
        <taxon>Eukaryota</taxon>
        <taxon>Viridiplantae</taxon>
        <taxon>Streptophyta</taxon>
        <taxon>Embryophyta</taxon>
        <taxon>Tracheophyta</taxon>
        <taxon>Spermatophyta</taxon>
        <taxon>Magnoliopsida</taxon>
        <taxon>Liliopsida</taxon>
        <taxon>Asparagales</taxon>
        <taxon>Iridaceae</taxon>
        <taxon>Iridoideae</taxon>
        <taxon>Irideae</taxon>
        <taxon>Iris</taxon>
    </lineage>
</organism>
<reference evidence="3" key="2">
    <citation type="submission" date="2023-04" db="EMBL/GenBank/DDBJ databases">
        <authorList>
            <person name="Bruccoleri R.E."/>
            <person name="Oakeley E.J."/>
            <person name="Faust A.-M."/>
            <person name="Dessus-Babus S."/>
            <person name="Altorfer M."/>
            <person name="Burckhardt D."/>
            <person name="Oertli M."/>
            <person name="Naumann U."/>
            <person name="Petersen F."/>
            <person name="Wong J."/>
        </authorList>
    </citation>
    <scope>NUCLEOTIDE SEQUENCE</scope>
    <source>
        <strain evidence="3">GSM-AAB239-AS_SAM_17_03QT</strain>
        <tissue evidence="3">Leaf</tissue>
    </source>
</reference>
<dbReference type="GO" id="GO:0006351">
    <property type="term" value="P:DNA-templated transcription"/>
    <property type="evidence" value="ECO:0007669"/>
    <property type="project" value="TreeGrafter"/>
</dbReference>
<evidence type="ECO:0000259" key="2">
    <source>
        <dbReference type="Pfam" id="PF07744"/>
    </source>
</evidence>
<dbReference type="CDD" id="cd21538">
    <property type="entry name" value="SPOC_TFIIS"/>
    <property type="match status" value="1"/>
</dbReference>
<dbReference type="GO" id="GO:0005634">
    <property type="term" value="C:nucleus"/>
    <property type="evidence" value="ECO:0007669"/>
    <property type="project" value="TreeGrafter"/>
</dbReference>
<dbReference type="Proteomes" id="UP001140949">
    <property type="component" value="Unassembled WGS sequence"/>
</dbReference>
<protein>
    <recommendedName>
        <fullName evidence="2">Spen paralogue and orthologue SPOC C-terminal domain-containing protein</fullName>
    </recommendedName>
</protein>
<dbReference type="AlphaFoldDB" id="A0AAX6GDL5"/>
<feature type="region of interest" description="Disordered" evidence="1">
    <location>
        <begin position="927"/>
        <end position="947"/>
    </location>
</feature>
<comment type="caution">
    <text evidence="3">The sequence shown here is derived from an EMBL/GenBank/DDBJ whole genome shotgun (WGS) entry which is preliminary data.</text>
</comment>
<dbReference type="Pfam" id="PF07744">
    <property type="entry name" value="SPOC"/>
    <property type="match status" value="1"/>
</dbReference>
<reference evidence="3" key="1">
    <citation type="journal article" date="2023" name="GigaByte">
        <title>Genome assembly of the bearded iris, Iris pallida Lam.</title>
        <authorList>
            <person name="Bruccoleri R.E."/>
            <person name="Oakeley E.J."/>
            <person name="Faust A.M.E."/>
            <person name="Altorfer M."/>
            <person name="Dessus-Babus S."/>
            <person name="Burckhardt D."/>
            <person name="Oertli M."/>
            <person name="Naumann U."/>
            <person name="Petersen F."/>
            <person name="Wong J."/>
        </authorList>
    </citation>
    <scope>NUCLEOTIDE SEQUENCE</scope>
    <source>
        <strain evidence="3">GSM-AAB239-AS_SAM_17_03QT</strain>
    </source>
</reference>
<evidence type="ECO:0000313" key="4">
    <source>
        <dbReference type="Proteomes" id="UP001140949"/>
    </source>
</evidence>
<dbReference type="PANTHER" id="PTHR11477">
    <property type="entry name" value="TRANSCRIPTION FACTOR S-II ZINC FINGER DOMAIN-CONTAINING PROTEIN"/>
    <property type="match status" value="1"/>
</dbReference>
<feature type="region of interest" description="Disordered" evidence="1">
    <location>
        <begin position="962"/>
        <end position="982"/>
    </location>
</feature>
<feature type="compositionally biased region" description="Polar residues" evidence="1">
    <location>
        <begin position="1098"/>
        <end position="1112"/>
    </location>
</feature>